<evidence type="ECO:0000259" key="6">
    <source>
        <dbReference type="Pfam" id="PF03755"/>
    </source>
</evidence>
<evidence type="ECO:0000256" key="4">
    <source>
        <dbReference type="ARBA" id="ARBA00022801"/>
    </source>
</evidence>
<dbReference type="EMBL" id="CP045798">
    <property type="protein sequence ID" value="QNB46001.1"/>
    <property type="molecule type" value="Genomic_DNA"/>
</dbReference>
<evidence type="ECO:0000313" key="8">
    <source>
        <dbReference type="EMBL" id="QNB46001.1"/>
    </source>
</evidence>
<dbReference type="GO" id="GO:0016787">
    <property type="term" value="F:hydrolase activity"/>
    <property type="evidence" value="ECO:0007669"/>
    <property type="project" value="UniProtKB-KW"/>
</dbReference>
<name>A0A7G6E1P7_THEFR</name>
<keyword evidence="2" id="KW-0540">Nuclease</keyword>
<dbReference type="GO" id="GO:0004521">
    <property type="term" value="F:RNA endonuclease activity"/>
    <property type="evidence" value="ECO:0007669"/>
    <property type="project" value="InterPro"/>
</dbReference>
<dbReference type="KEGG" id="tfr:BR63_06525"/>
<dbReference type="NCBIfam" id="TIGR00255">
    <property type="entry name" value="YicC/YloC family endoribonuclease"/>
    <property type="match status" value="1"/>
</dbReference>
<organism evidence="8 9">
    <name type="scientific">Thermanaerosceptrum fracticalcis</name>
    <dbReference type="NCBI Taxonomy" id="1712410"/>
    <lineage>
        <taxon>Bacteria</taxon>
        <taxon>Bacillati</taxon>
        <taxon>Bacillota</taxon>
        <taxon>Clostridia</taxon>
        <taxon>Eubacteriales</taxon>
        <taxon>Peptococcaceae</taxon>
        <taxon>Thermanaerosceptrum</taxon>
    </lineage>
</organism>
<dbReference type="InterPro" id="IPR013527">
    <property type="entry name" value="YicC-like_N"/>
</dbReference>
<evidence type="ECO:0000256" key="1">
    <source>
        <dbReference type="ARBA" id="ARBA00001968"/>
    </source>
</evidence>
<reference evidence="8 9" key="1">
    <citation type="journal article" date="2019" name="Front. Microbiol.">
        <title>Thermoanaerosceptrum fracticalcis gen. nov. sp. nov., a Novel Fumarate-Fermenting Microorganism From a Deep Fractured Carbonate Aquifer of the US Great Basin.</title>
        <authorList>
            <person name="Hamilton-Brehm S.D."/>
            <person name="Stewart L.E."/>
            <person name="Zavarin M."/>
            <person name="Caldwell M."/>
            <person name="Lawson P.A."/>
            <person name="Onstott T.C."/>
            <person name="Grzymski J."/>
            <person name="Neveux I."/>
            <person name="Lollar B.S."/>
            <person name="Russell C.E."/>
            <person name="Moser D.P."/>
        </authorList>
    </citation>
    <scope>NUCLEOTIDE SEQUENCE [LARGE SCALE GENOMIC DNA]</scope>
    <source>
        <strain evidence="8 9">DRI-13</strain>
    </source>
</reference>
<protein>
    <submittedName>
        <fullName evidence="8">YicC family protein</fullName>
    </submittedName>
</protein>
<keyword evidence="3" id="KW-0255">Endonuclease</keyword>
<dbReference type="InterPro" id="IPR013551">
    <property type="entry name" value="YicC-like_C"/>
</dbReference>
<comment type="cofactor">
    <cofactor evidence="1">
        <name>a divalent metal cation</name>
        <dbReference type="ChEBI" id="CHEBI:60240"/>
    </cofactor>
</comment>
<feature type="domain" description="Endoribonuclease YicC-like N-terminal" evidence="6">
    <location>
        <begin position="2"/>
        <end position="155"/>
    </location>
</feature>
<dbReference type="InterPro" id="IPR005229">
    <property type="entry name" value="YicC/YloC-like"/>
</dbReference>
<dbReference type="Proteomes" id="UP000515847">
    <property type="component" value="Chromosome"/>
</dbReference>
<proteinExistence type="inferred from homology"/>
<gene>
    <name evidence="8" type="ORF">BR63_06525</name>
</gene>
<evidence type="ECO:0000259" key="7">
    <source>
        <dbReference type="Pfam" id="PF08340"/>
    </source>
</evidence>
<dbReference type="Pfam" id="PF08340">
    <property type="entry name" value="YicC-like_C"/>
    <property type="match status" value="1"/>
</dbReference>
<keyword evidence="9" id="KW-1185">Reference proteome</keyword>
<comment type="similarity">
    <text evidence="5">Belongs to the YicC/YloC family.</text>
</comment>
<evidence type="ECO:0000313" key="9">
    <source>
        <dbReference type="Proteomes" id="UP000515847"/>
    </source>
</evidence>
<feature type="domain" description="Endoribonuclease YicC-like C-terminal" evidence="7">
    <location>
        <begin position="175"/>
        <end position="292"/>
    </location>
</feature>
<dbReference type="OrthoDB" id="9771229at2"/>
<evidence type="ECO:0000256" key="5">
    <source>
        <dbReference type="ARBA" id="ARBA00035648"/>
    </source>
</evidence>
<dbReference type="PANTHER" id="PTHR30636">
    <property type="entry name" value="UPF0701 PROTEIN YICC"/>
    <property type="match status" value="1"/>
</dbReference>
<evidence type="ECO:0000256" key="2">
    <source>
        <dbReference type="ARBA" id="ARBA00022722"/>
    </source>
</evidence>
<keyword evidence="4" id="KW-0378">Hydrolase</keyword>
<sequence>MIKSMTGFGRGEHGGKLKHVVVEIKSVNHRYNEVLVKMPRQYNLLEDAVRRYILSRVSRGRIEVFMKVDEAVTKPRDVQVDKELALAYYKALKELAGITETFLDVGVIQLAQLPNVLKVEEEEEDLEIIWQDMLPALSQAADALMSMREKEGEKLHLDLLERLKDIKALHGKLCEKSPKVVILYREKLQSRLKELLDDVKIDENRLTMEVALFADRSSINEELVRMESHLSQFAGILQENNPVGRKLDFLLQELNREINTIGSKANDLEITQYVVEVKSELEKMREQVQNIE</sequence>
<dbReference type="RefSeq" id="WP_153802135.1">
    <property type="nucleotide sequence ID" value="NZ_CP045798.1"/>
</dbReference>
<dbReference type="PANTHER" id="PTHR30636:SF3">
    <property type="entry name" value="UPF0701 PROTEIN YICC"/>
    <property type="match status" value="1"/>
</dbReference>
<dbReference type="AlphaFoldDB" id="A0A7G6E1P7"/>
<dbReference type="Pfam" id="PF03755">
    <property type="entry name" value="YicC-like_N"/>
    <property type="match status" value="1"/>
</dbReference>
<accession>A0A7G6E1P7</accession>
<evidence type="ECO:0000256" key="3">
    <source>
        <dbReference type="ARBA" id="ARBA00022759"/>
    </source>
</evidence>